<evidence type="ECO:0000313" key="1">
    <source>
        <dbReference type="WBParaSite" id="SCUD_0001731701-mRNA-1"/>
    </source>
</evidence>
<reference evidence="1" key="1">
    <citation type="submission" date="2016-06" db="UniProtKB">
        <authorList>
            <consortium name="WormBaseParasite"/>
        </authorList>
    </citation>
    <scope>IDENTIFICATION</scope>
</reference>
<dbReference type="AlphaFoldDB" id="A0A183KQH9"/>
<sequence length="44" mass="4879">MMSLKRCYQSKFQLISCLDNSEDDLSVFAETSISLVNTSGSMVV</sequence>
<name>A0A183KQH9_9TREM</name>
<protein>
    <submittedName>
        <fullName evidence="1">Uncharacterized protein</fullName>
    </submittedName>
</protein>
<organism evidence="1">
    <name type="scientific">Schistosoma curassoni</name>
    <dbReference type="NCBI Taxonomy" id="6186"/>
    <lineage>
        <taxon>Eukaryota</taxon>
        <taxon>Metazoa</taxon>
        <taxon>Spiralia</taxon>
        <taxon>Lophotrochozoa</taxon>
        <taxon>Platyhelminthes</taxon>
        <taxon>Trematoda</taxon>
        <taxon>Digenea</taxon>
        <taxon>Strigeidida</taxon>
        <taxon>Schistosomatoidea</taxon>
        <taxon>Schistosomatidae</taxon>
        <taxon>Schistosoma</taxon>
    </lineage>
</organism>
<dbReference type="WBParaSite" id="SCUD_0001731701-mRNA-1">
    <property type="protein sequence ID" value="SCUD_0001731701-mRNA-1"/>
    <property type="gene ID" value="SCUD_0001731701"/>
</dbReference>
<proteinExistence type="predicted"/>
<accession>A0A183KQH9</accession>